<dbReference type="PANTHER" id="PTHR43798:SF33">
    <property type="entry name" value="HYDROLASE, PUTATIVE (AFU_ORTHOLOGUE AFUA_2G14860)-RELATED"/>
    <property type="match status" value="1"/>
</dbReference>
<evidence type="ECO:0000313" key="2">
    <source>
        <dbReference type="EMBL" id="MFC4561347.1"/>
    </source>
</evidence>
<sequence length="277" mass="29067">MTWGKELEDDGTPAPMHVDMGDHVLCVRILGAGPTVVLDGGGSGQGVGAWGGELERSLAERATVVTYDRAGVGRSGGAQAATVTEMADGLHRLLRALPLELPAVFLGWSYGGLVTQVYAARYPEDVSGLVFVDPTAAGTPPGSALVRRLSFRAVPWLLRLRAAFGGRNAPALRELATTLAGMPEAMAETARVRRETGLPSVPIRVVAAGRRPRMPRAQLDHLTTDHRALAAQSPWGRVAVAERAGHQIPYEQPEAIVRALDDVLGPASAVSGGEPAA</sequence>
<dbReference type="InterPro" id="IPR050266">
    <property type="entry name" value="AB_hydrolase_sf"/>
</dbReference>
<feature type="domain" description="AB hydrolase-1" evidence="1">
    <location>
        <begin position="35"/>
        <end position="145"/>
    </location>
</feature>
<dbReference type="SUPFAM" id="SSF53474">
    <property type="entry name" value="alpha/beta-Hydrolases"/>
    <property type="match status" value="1"/>
</dbReference>
<evidence type="ECO:0000313" key="3">
    <source>
        <dbReference type="Proteomes" id="UP001595923"/>
    </source>
</evidence>
<comment type="caution">
    <text evidence="2">The sequence shown here is derived from an EMBL/GenBank/DDBJ whole genome shotgun (WGS) entry which is preliminary data.</text>
</comment>
<dbReference type="InterPro" id="IPR000073">
    <property type="entry name" value="AB_hydrolase_1"/>
</dbReference>
<dbReference type="EMBL" id="JBHSFQ010000003">
    <property type="protein sequence ID" value="MFC4561347.1"/>
    <property type="molecule type" value="Genomic_DNA"/>
</dbReference>
<dbReference type="Gene3D" id="3.40.50.1820">
    <property type="entry name" value="alpha/beta hydrolase"/>
    <property type="match status" value="1"/>
</dbReference>
<dbReference type="PANTHER" id="PTHR43798">
    <property type="entry name" value="MONOACYLGLYCEROL LIPASE"/>
    <property type="match status" value="1"/>
</dbReference>
<keyword evidence="2" id="KW-0378">Hydrolase</keyword>
<reference evidence="3" key="1">
    <citation type="journal article" date="2019" name="Int. J. Syst. Evol. Microbiol.">
        <title>The Global Catalogue of Microorganisms (GCM) 10K type strain sequencing project: providing services to taxonomists for standard genome sequencing and annotation.</title>
        <authorList>
            <consortium name="The Broad Institute Genomics Platform"/>
            <consortium name="The Broad Institute Genome Sequencing Center for Infectious Disease"/>
            <person name="Wu L."/>
            <person name="Ma J."/>
        </authorList>
    </citation>
    <scope>NUCLEOTIDE SEQUENCE [LARGE SCALE GENOMIC DNA]</scope>
    <source>
        <strain evidence="3">XZYJ18</strain>
    </source>
</reference>
<accession>A0ABV9DRK6</accession>
<organism evidence="2 3">
    <name type="scientific">Nocardiopsis mangrovi</name>
    <dbReference type="NCBI Taxonomy" id="1179818"/>
    <lineage>
        <taxon>Bacteria</taxon>
        <taxon>Bacillati</taxon>
        <taxon>Actinomycetota</taxon>
        <taxon>Actinomycetes</taxon>
        <taxon>Streptosporangiales</taxon>
        <taxon>Nocardiopsidaceae</taxon>
        <taxon>Nocardiopsis</taxon>
    </lineage>
</organism>
<protein>
    <submittedName>
        <fullName evidence="2">Alpha/beta fold hydrolase</fullName>
    </submittedName>
</protein>
<dbReference type="GO" id="GO:0016787">
    <property type="term" value="F:hydrolase activity"/>
    <property type="evidence" value="ECO:0007669"/>
    <property type="project" value="UniProtKB-KW"/>
</dbReference>
<gene>
    <name evidence="2" type="ORF">ACFO4E_05725</name>
</gene>
<keyword evidence="3" id="KW-1185">Reference proteome</keyword>
<proteinExistence type="predicted"/>
<name>A0ABV9DRK6_9ACTN</name>
<dbReference type="Pfam" id="PF00561">
    <property type="entry name" value="Abhydrolase_1"/>
    <property type="match status" value="1"/>
</dbReference>
<dbReference type="Proteomes" id="UP001595923">
    <property type="component" value="Unassembled WGS sequence"/>
</dbReference>
<dbReference type="InterPro" id="IPR029058">
    <property type="entry name" value="AB_hydrolase_fold"/>
</dbReference>
<dbReference type="RefSeq" id="WP_378571948.1">
    <property type="nucleotide sequence ID" value="NZ_JBHSFQ010000003.1"/>
</dbReference>
<evidence type="ECO:0000259" key="1">
    <source>
        <dbReference type="Pfam" id="PF00561"/>
    </source>
</evidence>